<gene>
    <name evidence="2" type="ORF">KA717_23260</name>
</gene>
<dbReference type="SUPFAM" id="SSF56059">
    <property type="entry name" value="Glutathione synthetase ATP-binding domain-like"/>
    <property type="match status" value="1"/>
</dbReference>
<feature type="domain" description="MvdD-like pre-ATP grasp" evidence="1">
    <location>
        <begin position="2"/>
        <end position="119"/>
    </location>
</feature>
<reference evidence="2" key="1">
    <citation type="submission" date="2021-04" db="EMBL/GenBank/DDBJ databases">
        <title>Genome sequence of Woronichinia naegeliana from Washington state freshwater lake bloom.</title>
        <authorList>
            <person name="Dreher T.W."/>
        </authorList>
    </citation>
    <scope>NUCLEOTIDE SEQUENCE</scope>
    <source>
        <strain evidence="2">WA131</strain>
    </source>
</reference>
<dbReference type="Gene3D" id="3.30.470.20">
    <property type="entry name" value="ATP-grasp fold, B domain"/>
    <property type="match status" value="1"/>
</dbReference>
<dbReference type="Pfam" id="PF21068">
    <property type="entry name" value="ATPgraspMvdD"/>
    <property type="match status" value="1"/>
</dbReference>
<dbReference type="Proteomes" id="UP001065613">
    <property type="component" value="Chromosome"/>
</dbReference>
<protein>
    <submittedName>
        <fullName evidence="2">MvdD family ATP-grasp ribosomal peptide maturase</fullName>
    </submittedName>
</protein>
<dbReference type="InterPro" id="IPR026439">
    <property type="entry name" value="ATP_grasp_rbs_pep_matu_MvdD"/>
</dbReference>
<evidence type="ECO:0000313" key="2">
    <source>
        <dbReference type="EMBL" id="UXE58908.1"/>
    </source>
</evidence>
<organism evidence="2">
    <name type="scientific">Woronichinia naegeliana WA131</name>
    <dbReference type="NCBI Taxonomy" id="2824559"/>
    <lineage>
        <taxon>Bacteria</taxon>
        <taxon>Bacillati</taxon>
        <taxon>Cyanobacteriota</taxon>
        <taxon>Cyanophyceae</taxon>
        <taxon>Synechococcales</taxon>
        <taxon>Coelosphaeriaceae</taxon>
        <taxon>Woronichinia</taxon>
    </lineage>
</organism>
<dbReference type="AlphaFoldDB" id="A0A977KSG7"/>
<name>A0A977KSG7_9CYAN</name>
<dbReference type="KEGG" id="wna:KA717_23260"/>
<accession>A0A977KSG7</accession>
<proteinExistence type="predicted"/>
<dbReference type="EMBL" id="CP073041">
    <property type="protein sequence ID" value="UXE58908.1"/>
    <property type="molecule type" value="Genomic_DNA"/>
</dbReference>
<dbReference type="InterPro" id="IPR048936">
    <property type="entry name" value="MvdD-like_ATPgrasp"/>
</dbReference>
<evidence type="ECO:0000259" key="1">
    <source>
        <dbReference type="Pfam" id="PF21068"/>
    </source>
</evidence>
<dbReference type="NCBIfam" id="TIGR04184">
    <property type="entry name" value="ATPgraspMvdD"/>
    <property type="match status" value="1"/>
</dbReference>
<sequence>MTVLIVTFSHDNESIPLVIKALETMGKKAFRLDTDRFPTEVKIDLYSDDQKAGIITDGEQQLELSEVSSVWYRRMRQGQKLPNDMDSQFREASLKECRLSLRGMIASLPGFHLDPITNVDRTNHKQLQLQVARQLGLLIPGTLTSNNPEAVKQFAQEFKATGIVTKMLSQFAIYDENKQEMVVFTSPVTDEDLDNLEGLQFCPMTFQENIPKALELRITIVGKQLFTAAINSQQLEGATYDWRKEGRALHQQWQAYDLPQIIEKQLLELMTYFGLNYGAIDMIVTPDERYIFLEINPVGEFFWLELYPPHFPISQAIAEILVNS</sequence>